<dbReference type="RefSeq" id="WP_039329033.1">
    <property type="nucleotide sequence ID" value="NZ_JTJJ01000023.1"/>
</dbReference>
<proteinExistence type="predicted"/>
<gene>
    <name evidence="1" type="ORF">QU24_05545</name>
</gene>
<protein>
    <submittedName>
        <fullName evidence="1">Repressor</fullName>
    </submittedName>
</protein>
<accession>A0A0B1R7R0</accession>
<dbReference type="AlphaFoldDB" id="A0A0B1R7R0"/>
<dbReference type="GO" id="GO:0006355">
    <property type="term" value="P:regulation of DNA-templated transcription"/>
    <property type="evidence" value="ECO:0007669"/>
    <property type="project" value="InterPro"/>
</dbReference>
<dbReference type="Proteomes" id="UP000030853">
    <property type="component" value="Unassembled WGS sequence"/>
</dbReference>
<dbReference type="InterPro" id="IPR010985">
    <property type="entry name" value="Ribbon_hlx_hlx"/>
</dbReference>
<evidence type="ECO:0000313" key="1">
    <source>
        <dbReference type="EMBL" id="KHJ69078.1"/>
    </source>
</evidence>
<organism evidence="1 2">
    <name type="scientific">Pantoea rodasii</name>
    <dbReference type="NCBI Taxonomy" id="1076549"/>
    <lineage>
        <taxon>Bacteria</taxon>
        <taxon>Pseudomonadati</taxon>
        <taxon>Pseudomonadota</taxon>
        <taxon>Gammaproteobacteria</taxon>
        <taxon>Enterobacterales</taxon>
        <taxon>Erwiniaceae</taxon>
        <taxon>Pantoea</taxon>
    </lineage>
</organism>
<dbReference type="EMBL" id="JTJJ01000023">
    <property type="protein sequence ID" value="KHJ69078.1"/>
    <property type="molecule type" value="Genomic_DNA"/>
</dbReference>
<evidence type="ECO:0000313" key="2">
    <source>
        <dbReference type="Proteomes" id="UP000030853"/>
    </source>
</evidence>
<comment type="caution">
    <text evidence="1">The sequence shown here is derived from an EMBL/GenBank/DDBJ whole genome shotgun (WGS) entry which is preliminary data.</text>
</comment>
<reference evidence="1 2" key="1">
    <citation type="submission" date="2014-11" db="EMBL/GenBank/DDBJ databases">
        <title>Genome sequencing of Pantoea rodasii ND03.</title>
        <authorList>
            <person name="Muhamad Yunos N.Y."/>
            <person name="Chan K.-G."/>
        </authorList>
    </citation>
    <scope>NUCLEOTIDE SEQUENCE [LARGE SCALE GENOMIC DNA]</scope>
    <source>
        <strain evidence="1 2">ND03</strain>
    </source>
</reference>
<name>A0A0B1R7R0_9GAMM</name>
<sequence>MPKTKDCTPKGEGRSSAFQLRIHPELHEQLREVTEDDNITLSCWLKDLARRELRRRGIEPKG</sequence>
<dbReference type="SUPFAM" id="SSF47598">
    <property type="entry name" value="Ribbon-helix-helix"/>
    <property type="match status" value="1"/>
</dbReference>